<evidence type="ECO:0000313" key="5">
    <source>
        <dbReference type="EMBL" id="SDC19280.1"/>
    </source>
</evidence>
<dbReference type="RefSeq" id="WP_091402621.1">
    <property type="nucleotide sequence ID" value="NZ_FMYV01000002.1"/>
</dbReference>
<keyword evidence="6" id="KW-1185">Reference proteome</keyword>
<dbReference type="InterPro" id="IPR005835">
    <property type="entry name" value="NTP_transferase_dom"/>
</dbReference>
<sequence>MKVLGLILSGSSHDNLDKLTIKRTSSAVPVFGKYRAIDFTLSNMVNSGISKVGILTQYNPRSLMDHVGSGKEWNLDRKRGGIFILQPFMTDKNMNMYYKGTADAIYQNMTLLKRSDEDFVLIGSGDYIYNIDFREVYKNHIRNGADITLLTKSSEGYNLKDYGQIEVDENNRVKNIYEKQSDKITDKIFLGIYFINKSLLMELLYSHVPNGSNNLLLDIIIPNLNSLRVFSYEHKGYWRNIKKSVKEYYDTNQDILKKDIRNELFYTRKIYTKLKDAAPPKINITAKVKNSFIADGSIINGTVKNSILSRGVIVRAGAVVENCIILQDSIIEEGSQIKNMIIDKNVVIREGKNIQGSNKNLITVEKGTVL</sequence>
<evidence type="ECO:0000313" key="6">
    <source>
        <dbReference type="Proteomes" id="UP000199322"/>
    </source>
</evidence>
<dbReference type="Gene3D" id="2.160.10.10">
    <property type="entry name" value="Hexapeptide repeat proteins"/>
    <property type="match status" value="1"/>
</dbReference>
<dbReference type="PANTHER" id="PTHR43523">
    <property type="entry name" value="GLUCOSE-1-PHOSPHATE ADENYLYLTRANSFERASE-RELATED"/>
    <property type="match status" value="1"/>
</dbReference>
<dbReference type="InterPro" id="IPR011832">
    <property type="entry name" value="GlgDAde_trans"/>
</dbReference>
<organism evidence="5 6">
    <name type="scientific">Geotoga petraea</name>
    <dbReference type="NCBI Taxonomy" id="28234"/>
    <lineage>
        <taxon>Bacteria</taxon>
        <taxon>Thermotogati</taxon>
        <taxon>Thermotogota</taxon>
        <taxon>Thermotogae</taxon>
        <taxon>Petrotogales</taxon>
        <taxon>Petrotogaceae</taxon>
        <taxon>Geotoga</taxon>
    </lineage>
</organism>
<dbReference type="Proteomes" id="UP000199322">
    <property type="component" value="Unassembled WGS sequence"/>
</dbReference>
<dbReference type="InterPro" id="IPR011004">
    <property type="entry name" value="Trimer_LpxA-like_sf"/>
</dbReference>
<evidence type="ECO:0000256" key="2">
    <source>
        <dbReference type="ARBA" id="ARBA00023056"/>
    </source>
</evidence>
<dbReference type="Pfam" id="PF24894">
    <property type="entry name" value="Hexapep_GlmU"/>
    <property type="match status" value="1"/>
</dbReference>
<dbReference type="SUPFAM" id="SSF51161">
    <property type="entry name" value="Trimeric LpxA-like enzymes"/>
    <property type="match status" value="1"/>
</dbReference>
<dbReference type="Gene3D" id="3.90.550.10">
    <property type="entry name" value="Spore Coat Polysaccharide Biosynthesis Protein SpsA, Chain A"/>
    <property type="match status" value="1"/>
</dbReference>
<dbReference type="InterPro" id="IPR029044">
    <property type="entry name" value="Nucleotide-diphossugar_trans"/>
</dbReference>
<dbReference type="CDD" id="cd02508">
    <property type="entry name" value="ADP_Glucose_PP"/>
    <property type="match status" value="1"/>
</dbReference>
<name>A0A1G6JKK4_9BACT</name>
<comment type="similarity">
    <text evidence="1">Belongs to the bacterial/plant glucose-1-phosphate adenylyltransferase family.</text>
</comment>
<dbReference type="NCBIfam" id="TIGR02092">
    <property type="entry name" value="glgD"/>
    <property type="match status" value="1"/>
</dbReference>
<gene>
    <name evidence="5" type="ORF">SAMN04488588_0561</name>
</gene>
<dbReference type="GO" id="GO:0008878">
    <property type="term" value="F:glucose-1-phosphate adenylyltransferase activity"/>
    <property type="evidence" value="ECO:0007669"/>
    <property type="project" value="InterPro"/>
</dbReference>
<proteinExistence type="inferred from homology"/>
<dbReference type="InterPro" id="IPR056818">
    <property type="entry name" value="GlmU/GlgC-like_hexapep"/>
</dbReference>
<dbReference type="AlphaFoldDB" id="A0A1G6JKK4"/>
<dbReference type="InterPro" id="IPR011831">
    <property type="entry name" value="ADP-Glc_PPase"/>
</dbReference>
<feature type="domain" description="Nucleotidyl transferase" evidence="3">
    <location>
        <begin position="5"/>
        <end position="257"/>
    </location>
</feature>
<dbReference type="PANTHER" id="PTHR43523:SF6">
    <property type="entry name" value="GLYCOGEN BIOSYNTHESIS PROTEIN GLGD"/>
    <property type="match status" value="1"/>
</dbReference>
<dbReference type="CDD" id="cd04651">
    <property type="entry name" value="LbH_G1P_AT_C"/>
    <property type="match status" value="1"/>
</dbReference>
<dbReference type="Pfam" id="PF00483">
    <property type="entry name" value="NTP_transferase"/>
    <property type="match status" value="1"/>
</dbReference>
<evidence type="ECO:0000256" key="1">
    <source>
        <dbReference type="ARBA" id="ARBA00010443"/>
    </source>
</evidence>
<accession>A0A1G6JKK4</accession>
<feature type="domain" description="Glucose-1-phosphate adenylyltransferase/Bifunctional protein GlmU-like C-terminal hexapeptide" evidence="4">
    <location>
        <begin position="286"/>
        <end position="354"/>
    </location>
</feature>
<keyword evidence="5" id="KW-0548">Nucleotidyltransferase</keyword>
<evidence type="ECO:0000259" key="3">
    <source>
        <dbReference type="Pfam" id="PF00483"/>
    </source>
</evidence>
<protein>
    <submittedName>
        <fullName evidence="5">Glucose-1-phosphate adenylyltransferase</fullName>
    </submittedName>
</protein>
<dbReference type="GO" id="GO:0005978">
    <property type="term" value="P:glycogen biosynthetic process"/>
    <property type="evidence" value="ECO:0007669"/>
    <property type="project" value="UniProtKB-KW"/>
</dbReference>
<dbReference type="STRING" id="28234.SAMN04488588_0561"/>
<dbReference type="SUPFAM" id="SSF53448">
    <property type="entry name" value="Nucleotide-diphospho-sugar transferases"/>
    <property type="match status" value="1"/>
</dbReference>
<evidence type="ECO:0000259" key="4">
    <source>
        <dbReference type="Pfam" id="PF24894"/>
    </source>
</evidence>
<keyword evidence="2" id="KW-0320">Glycogen biosynthesis</keyword>
<reference evidence="5 6" key="1">
    <citation type="submission" date="2016-10" db="EMBL/GenBank/DDBJ databases">
        <authorList>
            <person name="de Groot N.N."/>
        </authorList>
    </citation>
    <scope>NUCLEOTIDE SEQUENCE [LARGE SCALE GENOMIC DNA]</scope>
    <source>
        <strain evidence="5 6">WG14</strain>
    </source>
</reference>
<keyword evidence="5" id="KW-0808">Transferase</keyword>
<dbReference type="EMBL" id="FMYV01000002">
    <property type="protein sequence ID" value="SDC19280.1"/>
    <property type="molecule type" value="Genomic_DNA"/>
</dbReference>